<dbReference type="OrthoDB" id="1724182at2759"/>
<protein>
    <submittedName>
        <fullName evidence="2">Uncharacterized protein LOC113866841</fullName>
    </submittedName>
</protein>
<dbReference type="CDD" id="cd00303">
    <property type="entry name" value="retropepsin_like"/>
    <property type="match status" value="1"/>
</dbReference>
<dbReference type="Gene3D" id="2.40.70.10">
    <property type="entry name" value="Acid Proteases"/>
    <property type="match status" value="1"/>
</dbReference>
<dbReference type="RefSeq" id="XP_027357441.1">
    <property type="nucleotide sequence ID" value="XM_027501640.1"/>
</dbReference>
<gene>
    <name evidence="2" type="primary">LOC113866841</name>
</gene>
<reference evidence="1" key="1">
    <citation type="journal article" date="2019" name="Toxins">
        <title>Detection of Abrin-Like and Prepropulchellin-Like Toxin Genes and Transcripts Using Whole Genome Sequencing and Full-Length Transcript Sequencing of Abrus precatorius.</title>
        <authorList>
            <person name="Hovde B.T."/>
            <person name="Daligault H.E."/>
            <person name="Hanschen E.R."/>
            <person name="Kunde Y.A."/>
            <person name="Johnson M.B."/>
            <person name="Starkenburg S.R."/>
            <person name="Johnson S.L."/>
        </authorList>
    </citation>
    <scope>NUCLEOTIDE SEQUENCE [LARGE SCALE GENOMIC DNA]</scope>
</reference>
<keyword evidence="1" id="KW-1185">Reference proteome</keyword>
<dbReference type="PANTHER" id="PTHR33067:SF9">
    <property type="entry name" value="RNA-DIRECTED DNA POLYMERASE"/>
    <property type="match status" value="1"/>
</dbReference>
<sequence>MTIGALPVGKALLDLGASINLMPLSTSKRIRELEIKPTRMTLQLEDRFMKFLYGVAKDVLIKVDKFVFLVDFVIVDIEEDMKVLIILGRPFMKTAKVIIDVDNGKLKVRVHDEEVNFNVFEAMHHPKDKQQCFKMDVIYELCMVEKKQLHKSSPLEKALIKAYQY</sequence>
<evidence type="ECO:0000313" key="1">
    <source>
        <dbReference type="Proteomes" id="UP000694853"/>
    </source>
</evidence>
<dbReference type="KEGG" id="aprc:113866841"/>
<organism evidence="1 2">
    <name type="scientific">Abrus precatorius</name>
    <name type="common">Indian licorice</name>
    <name type="synonym">Glycine abrus</name>
    <dbReference type="NCBI Taxonomy" id="3816"/>
    <lineage>
        <taxon>Eukaryota</taxon>
        <taxon>Viridiplantae</taxon>
        <taxon>Streptophyta</taxon>
        <taxon>Embryophyta</taxon>
        <taxon>Tracheophyta</taxon>
        <taxon>Spermatophyta</taxon>
        <taxon>Magnoliopsida</taxon>
        <taxon>eudicotyledons</taxon>
        <taxon>Gunneridae</taxon>
        <taxon>Pentapetalae</taxon>
        <taxon>rosids</taxon>
        <taxon>fabids</taxon>
        <taxon>Fabales</taxon>
        <taxon>Fabaceae</taxon>
        <taxon>Papilionoideae</taxon>
        <taxon>50 kb inversion clade</taxon>
        <taxon>NPAAA clade</taxon>
        <taxon>indigoferoid/millettioid clade</taxon>
        <taxon>Abreae</taxon>
        <taxon>Abrus</taxon>
    </lineage>
</organism>
<evidence type="ECO:0000313" key="2">
    <source>
        <dbReference type="RefSeq" id="XP_027357441.1"/>
    </source>
</evidence>
<dbReference type="SUPFAM" id="SSF50630">
    <property type="entry name" value="Acid proteases"/>
    <property type="match status" value="1"/>
</dbReference>
<dbReference type="Proteomes" id="UP000694853">
    <property type="component" value="Unplaced"/>
</dbReference>
<dbReference type="PANTHER" id="PTHR33067">
    <property type="entry name" value="RNA-DIRECTED DNA POLYMERASE-RELATED"/>
    <property type="match status" value="1"/>
</dbReference>
<dbReference type="InterPro" id="IPR021109">
    <property type="entry name" value="Peptidase_aspartic_dom_sf"/>
</dbReference>
<name>A0A8B8LM17_ABRPR</name>
<accession>A0A8B8LM17</accession>
<dbReference type="AlphaFoldDB" id="A0A8B8LM17"/>
<proteinExistence type="predicted"/>
<dbReference type="GeneID" id="113866841"/>
<reference evidence="2" key="2">
    <citation type="submission" date="2025-08" db="UniProtKB">
        <authorList>
            <consortium name="RefSeq"/>
        </authorList>
    </citation>
    <scope>IDENTIFICATION</scope>
    <source>
        <tissue evidence="2">Young leaves</tissue>
    </source>
</reference>